<dbReference type="AlphaFoldDB" id="A0A0D2S2C5"/>
<dbReference type="EMBL" id="CM001743">
    <property type="protein sequence ID" value="KJB25400.1"/>
    <property type="molecule type" value="Genomic_DNA"/>
</dbReference>
<dbReference type="SMR" id="A0A0D2S2C5"/>
<sequence>MVWGVFVMKIIKQQNDMKRWINEYKPQPSTHSDDHIFFMQNMKGWGILDSPPAKNTHPQLPNRITYRFMSLTRVLLAARKENLFSWANNLTIY</sequence>
<proteinExistence type="predicted"/>
<organism evidence="1 2">
    <name type="scientific">Gossypium raimondii</name>
    <name type="common">Peruvian cotton</name>
    <name type="synonym">Gossypium klotzschianum subsp. raimondii</name>
    <dbReference type="NCBI Taxonomy" id="29730"/>
    <lineage>
        <taxon>Eukaryota</taxon>
        <taxon>Viridiplantae</taxon>
        <taxon>Streptophyta</taxon>
        <taxon>Embryophyta</taxon>
        <taxon>Tracheophyta</taxon>
        <taxon>Spermatophyta</taxon>
        <taxon>Magnoliopsida</taxon>
        <taxon>eudicotyledons</taxon>
        <taxon>Gunneridae</taxon>
        <taxon>Pentapetalae</taxon>
        <taxon>rosids</taxon>
        <taxon>malvids</taxon>
        <taxon>Malvales</taxon>
        <taxon>Malvaceae</taxon>
        <taxon>Malvoideae</taxon>
        <taxon>Gossypium</taxon>
    </lineage>
</organism>
<name>A0A0D2S2C5_GOSRA</name>
<dbReference type="Gramene" id="KJB25400">
    <property type="protein sequence ID" value="KJB25400"/>
    <property type="gene ID" value="B456_004G189900"/>
</dbReference>
<reference evidence="1 2" key="1">
    <citation type="journal article" date="2012" name="Nature">
        <title>Repeated polyploidization of Gossypium genomes and the evolution of spinnable cotton fibres.</title>
        <authorList>
            <person name="Paterson A.H."/>
            <person name="Wendel J.F."/>
            <person name="Gundlach H."/>
            <person name="Guo H."/>
            <person name="Jenkins J."/>
            <person name="Jin D."/>
            <person name="Llewellyn D."/>
            <person name="Showmaker K.C."/>
            <person name="Shu S."/>
            <person name="Udall J."/>
            <person name="Yoo M.J."/>
            <person name="Byers R."/>
            <person name="Chen W."/>
            <person name="Doron-Faigenboim A."/>
            <person name="Duke M.V."/>
            <person name="Gong L."/>
            <person name="Grimwood J."/>
            <person name="Grover C."/>
            <person name="Grupp K."/>
            <person name="Hu G."/>
            <person name="Lee T.H."/>
            <person name="Li J."/>
            <person name="Lin L."/>
            <person name="Liu T."/>
            <person name="Marler B.S."/>
            <person name="Page J.T."/>
            <person name="Roberts A.W."/>
            <person name="Romanel E."/>
            <person name="Sanders W.S."/>
            <person name="Szadkowski E."/>
            <person name="Tan X."/>
            <person name="Tang H."/>
            <person name="Xu C."/>
            <person name="Wang J."/>
            <person name="Wang Z."/>
            <person name="Zhang D."/>
            <person name="Zhang L."/>
            <person name="Ashrafi H."/>
            <person name="Bedon F."/>
            <person name="Bowers J.E."/>
            <person name="Brubaker C.L."/>
            <person name="Chee P.W."/>
            <person name="Das S."/>
            <person name="Gingle A.R."/>
            <person name="Haigler C.H."/>
            <person name="Harker D."/>
            <person name="Hoffmann L.V."/>
            <person name="Hovav R."/>
            <person name="Jones D.C."/>
            <person name="Lemke C."/>
            <person name="Mansoor S."/>
            <person name="ur Rahman M."/>
            <person name="Rainville L.N."/>
            <person name="Rambani A."/>
            <person name="Reddy U.K."/>
            <person name="Rong J.K."/>
            <person name="Saranga Y."/>
            <person name="Scheffler B.E."/>
            <person name="Scheffler J.A."/>
            <person name="Stelly D.M."/>
            <person name="Triplett B.A."/>
            <person name="Van Deynze A."/>
            <person name="Vaslin M.F."/>
            <person name="Waghmare V.N."/>
            <person name="Walford S.A."/>
            <person name="Wright R.J."/>
            <person name="Zaki E.A."/>
            <person name="Zhang T."/>
            <person name="Dennis E.S."/>
            <person name="Mayer K.F."/>
            <person name="Peterson D.G."/>
            <person name="Rokhsar D.S."/>
            <person name="Wang X."/>
            <person name="Schmutz J."/>
        </authorList>
    </citation>
    <scope>NUCLEOTIDE SEQUENCE [LARGE SCALE GENOMIC DNA]</scope>
</reference>
<gene>
    <name evidence="1" type="ORF">B456_004G189900</name>
</gene>
<evidence type="ECO:0000313" key="1">
    <source>
        <dbReference type="EMBL" id="KJB25400.1"/>
    </source>
</evidence>
<dbReference type="Proteomes" id="UP000032304">
    <property type="component" value="Chromosome 4"/>
</dbReference>
<evidence type="ECO:0000313" key="2">
    <source>
        <dbReference type="Proteomes" id="UP000032304"/>
    </source>
</evidence>
<keyword evidence="2" id="KW-1185">Reference proteome</keyword>
<protein>
    <submittedName>
        <fullName evidence="1">Uncharacterized protein</fullName>
    </submittedName>
</protein>
<accession>A0A0D2S2C5</accession>